<dbReference type="SUPFAM" id="SSF50129">
    <property type="entry name" value="GroES-like"/>
    <property type="match status" value="1"/>
</dbReference>
<dbReference type="SUPFAM" id="SSF51735">
    <property type="entry name" value="NAD(P)-binding Rossmann-fold domains"/>
    <property type="match status" value="1"/>
</dbReference>
<dbReference type="RefSeq" id="WP_182987217.1">
    <property type="nucleotide sequence ID" value="NZ_JABEQD010000012.1"/>
</dbReference>
<sequence length="338" mass="36155">MTAIETPGLYDAWAWDRPGSPMLLQRVARPWRAPAAGEVVVTNAVSAFNPVDWKMIATGHPAWQPGHVPGVDGVGRIAAVGAGVHLPIGMRVAYHQDLTRDGSFAAYTILTAGCAIPVPDEVTDDIAASLPCPGLTAWQAISKVPAPERNGGGQDVLVTGAGGTVALILTQFALRRNWRVWVTASPRHHERLLALGVAGVFDYRATGWQRQLQETLGPRRLHAVFDTVSGDHARSLAPMVGYNGHLVCIQDRLDSPPCPPFTTALSLHEVALNAIHQQATHADWLEWRRAGASLMGDVVCGTLMLPPVHAVAFAELPTALSEFQAGRLHGKIAANILI</sequence>
<dbReference type="CDD" id="cd08271">
    <property type="entry name" value="MDR5"/>
    <property type="match status" value="1"/>
</dbReference>
<dbReference type="PANTHER" id="PTHR43482:SF1">
    <property type="entry name" value="PROTEIN AST1-RELATED"/>
    <property type="match status" value="1"/>
</dbReference>
<dbReference type="EMBL" id="JABEQD010000012">
    <property type="protein sequence ID" value="MBB2169720.1"/>
    <property type="molecule type" value="Genomic_DNA"/>
</dbReference>
<dbReference type="Proteomes" id="UP000559860">
    <property type="component" value="Unassembled WGS sequence"/>
</dbReference>
<protein>
    <submittedName>
        <fullName evidence="2">Zinc-binding dehydrogenase</fullName>
    </submittedName>
</protein>
<dbReference type="InterPro" id="IPR011032">
    <property type="entry name" value="GroES-like_sf"/>
</dbReference>
<dbReference type="SMART" id="SM00829">
    <property type="entry name" value="PKS_ER"/>
    <property type="match status" value="1"/>
</dbReference>
<gene>
    <name evidence="2" type="ORF">HLH36_15420</name>
</gene>
<dbReference type="Pfam" id="PF08240">
    <property type="entry name" value="ADH_N"/>
    <property type="match status" value="1"/>
</dbReference>
<dbReference type="Gene3D" id="3.40.50.720">
    <property type="entry name" value="NAD(P)-binding Rossmann-like Domain"/>
    <property type="match status" value="1"/>
</dbReference>
<evidence type="ECO:0000313" key="2">
    <source>
        <dbReference type="EMBL" id="MBB2169720.1"/>
    </source>
</evidence>
<evidence type="ECO:0000313" key="3">
    <source>
        <dbReference type="Proteomes" id="UP000559860"/>
    </source>
</evidence>
<keyword evidence="3" id="KW-1185">Reference proteome</keyword>
<reference evidence="2 3" key="1">
    <citation type="submission" date="2020-04" db="EMBL/GenBank/DDBJ databases">
        <title>Description of novel Gluconacetobacter.</title>
        <authorList>
            <person name="Sombolestani A."/>
        </authorList>
    </citation>
    <scope>NUCLEOTIDE SEQUENCE [LARGE SCALE GENOMIC DNA]</scope>
    <source>
        <strain evidence="2 3">LMG 27801</strain>
    </source>
</reference>
<name>A0A7W4IVA5_9PROT</name>
<dbReference type="InterPro" id="IPR036291">
    <property type="entry name" value="NAD(P)-bd_dom_sf"/>
</dbReference>
<dbReference type="InterPro" id="IPR052585">
    <property type="entry name" value="Lipid_raft_assoc_Zn_ADH"/>
</dbReference>
<dbReference type="Gene3D" id="3.90.180.10">
    <property type="entry name" value="Medium-chain alcohol dehydrogenases, catalytic domain"/>
    <property type="match status" value="1"/>
</dbReference>
<feature type="domain" description="Enoyl reductase (ER)" evidence="1">
    <location>
        <begin position="19"/>
        <end position="334"/>
    </location>
</feature>
<dbReference type="InterPro" id="IPR020843">
    <property type="entry name" value="ER"/>
</dbReference>
<dbReference type="AlphaFoldDB" id="A0A7W4IVA5"/>
<proteinExistence type="predicted"/>
<dbReference type="GO" id="GO:0016491">
    <property type="term" value="F:oxidoreductase activity"/>
    <property type="evidence" value="ECO:0007669"/>
    <property type="project" value="InterPro"/>
</dbReference>
<evidence type="ECO:0000259" key="1">
    <source>
        <dbReference type="SMART" id="SM00829"/>
    </source>
</evidence>
<comment type="caution">
    <text evidence="2">The sequence shown here is derived from an EMBL/GenBank/DDBJ whole genome shotgun (WGS) entry which is preliminary data.</text>
</comment>
<dbReference type="InterPro" id="IPR013154">
    <property type="entry name" value="ADH-like_N"/>
</dbReference>
<organism evidence="2 3">
    <name type="scientific">Gluconacetobacter aggeris</name>
    <dbReference type="NCBI Taxonomy" id="1286186"/>
    <lineage>
        <taxon>Bacteria</taxon>
        <taxon>Pseudomonadati</taxon>
        <taxon>Pseudomonadota</taxon>
        <taxon>Alphaproteobacteria</taxon>
        <taxon>Acetobacterales</taxon>
        <taxon>Acetobacteraceae</taxon>
        <taxon>Gluconacetobacter</taxon>
    </lineage>
</organism>
<accession>A0A7W4IVA5</accession>
<dbReference type="Pfam" id="PF13602">
    <property type="entry name" value="ADH_zinc_N_2"/>
    <property type="match status" value="1"/>
</dbReference>
<dbReference type="PANTHER" id="PTHR43482">
    <property type="entry name" value="PROTEIN AST1-RELATED"/>
    <property type="match status" value="1"/>
</dbReference>